<evidence type="ECO:0000259" key="1">
    <source>
        <dbReference type="Pfam" id="PF15604"/>
    </source>
</evidence>
<dbReference type="Pfam" id="PF15604">
    <property type="entry name" value="Ntox15"/>
    <property type="match status" value="1"/>
</dbReference>
<dbReference type="AlphaFoldDB" id="A0A3E4UP48"/>
<comment type="caution">
    <text evidence="2">The sequence shown here is derived from an EMBL/GenBank/DDBJ whole genome shotgun (WGS) entry which is preliminary data.</text>
</comment>
<dbReference type="GO" id="GO:0033104">
    <property type="term" value="C:type VI protein secretion system complex"/>
    <property type="evidence" value="ECO:0007669"/>
    <property type="project" value="InterPro"/>
</dbReference>
<dbReference type="InterPro" id="IPR041408">
    <property type="entry name" value="Hcp_Tssd"/>
</dbReference>
<organism evidence="2 3">
    <name type="scientific">Bacteroides stercoris</name>
    <dbReference type="NCBI Taxonomy" id="46506"/>
    <lineage>
        <taxon>Bacteria</taxon>
        <taxon>Pseudomonadati</taxon>
        <taxon>Bacteroidota</taxon>
        <taxon>Bacteroidia</taxon>
        <taxon>Bacteroidales</taxon>
        <taxon>Bacteroidaceae</taxon>
        <taxon>Bacteroides</taxon>
    </lineage>
</organism>
<gene>
    <name evidence="2" type="ORF">DXC34_09405</name>
</gene>
<name>A0A3E4UP48_BACSE</name>
<sequence length="362" mass="42166">MKCRAILKIRDKEIPILYYSYRCHIPHYDDPNLSQIIQLHIEACEKIGNRECLPVEGDLITLMFECSGDEQFFYDWLNEGAMHNGEIHFIYNEVEIADIFQFWDCFCLKIEEGMSTGSSSMIMTIYLSPGIIKRNNLEPKEKVWKVTEISNRNASFMQEEKDKNDSISGKSSSSVTIIVLQVIHIKPPFKLNKKFQSNPYYEKEMRRQLKMQEDGINKMTIFEWLTNRKTFKEKGRQSSQAAQNDARDAYKRTKMFEYMMLSVENFEYDEIVKKIDDELSLLAALHNPDQIAGGNFDDVTEMGDKRINSSIGSQWGTKDTGRAQNLEDELRKVLEGPPKIDEEQQKNIKMNVIFAEDLEIIK</sequence>
<evidence type="ECO:0000313" key="3">
    <source>
        <dbReference type="Proteomes" id="UP000261223"/>
    </source>
</evidence>
<feature type="domain" description="Novel toxin 15" evidence="1">
    <location>
        <begin position="202"/>
        <end position="351"/>
    </location>
</feature>
<dbReference type="Pfam" id="PF17642">
    <property type="entry name" value="TssD"/>
    <property type="match status" value="1"/>
</dbReference>
<dbReference type="EMBL" id="QSSV01000010">
    <property type="protein sequence ID" value="RGM13229.1"/>
    <property type="molecule type" value="Genomic_DNA"/>
</dbReference>
<dbReference type="Proteomes" id="UP000261223">
    <property type="component" value="Unassembled WGS sequence"/>
</dbReference>
<accession>A0A3E4UP48</accession>
<protein>
    <recommendedName>
        <fullName evidence="1">Novel toxin 15 domain-containing protein</fullName>
    </recommendedName>
</protein>
<evidence type="ECO:0000313" key="2">
    <source>
        <dbReference type="EMBL" id="RGM13229.1"/>
    </source>
</evidence>
<reference evidence="2 3" key="1">
    <citation type="submission" date="2018-08" db="EMBL/GenBank/DDBJ databases">
        <title>A genome reference for cultivated species of the human gut microbiota.</title>
        <authorList>
            <person name="Zou Y."/>
            <person name="Xue W."/>
            <person name="Luo G."/>
        </authorList>
    </citation>
    <scope>NUCLEOTIDE SEQUENCE [LARGE SCALE GENOMIC DNA]</scope>
    <source>
        <strain evidence="2 3">TF03-6</strain>
    </source>
</reference>
<proteinExistence type="predicted"/>
<dbReference type="InterPro" id="IPR028949">
    <property type="entry name" value="Ntox15"/>
</dbReference>